<dbReference type="KEGG" id="sace:GIY23_22240"/>
<dbReference type="InterPro" id="IPR022029">
    <property type="entry name" value="YoaR-like_PG-bd"/>
</dbReference>
<dbReference type="EMBL" id="CP045929">
    <property type="protein sequence ID" value="QGK72499.1"/>
    <property type="molecule type" value="Genomic_DNA"/>
</dbReference>
<feature type="domain" description="YoaR-like putative peptidoglycan binding" evidence="2">
    <location>
        <begin position="82"/>
        <end position="157"/>
    </location>
</feature>
<protein>
    <submittedName>
        <fullName evidence="3">Vanomycin resistance protein VanB</fullName>
    </submittedName>
</protein>
<feature type="domain" description="YoaR-like putative peptidoglycan binding" evidence="2">
    <location>
        <begin position="187"/>
        <end position="284"/>
    </location>
</feature>
<feature type="compositionally biased region" description="Pro residues" evidence="1">
    <location>
        <begin position="533"/>
        <end position="547"/>
    </location>
</feature>
<evidence type="ECO:0000259" key="2">
    <source>
        <dbReference type="Pfam" id="PF12229"/>
    </source>
</evidence>
<organism evidence="3 4">
    <name type="scientific">Allosaccharopolyspora coralli</name>
    <dbReference type="NCBI Taxonomy" id="2665642"/>
    <lineage>
        <taxon>Bacteria</taxon>
        <taxon>Bacillati</taxon>
        <taxon>Actinomycetota</taxon>
        <taxon>Actinomycetes</taxon>
        <taxon>Pseudonocardiales</taxon>
        <taxon>Pseudonocardiaceae</taxon>
        <taxon>Allosaccharopolyspora</taxon>
    </lineage>
</organism>
<feature type="compositionally biased region" description="Polar residues" evidence="1">
    <location>
        <begin position="502"/>
        <end position="523"/>
    </location>
</feature>
<dbReference type="Pfam" id="PF12229">
    <property type="entry name" value="PG_binding_4"/>
    <property type="match status" value="2"/>
</dbReference>
<feature type="compositionally biased region" description="Polar residues" evidence="1">
    <location>
        <begin position="466"/>
        <end position="475"/>
    </location>
</feature>
<accession>A0A5Q3QM54</accession>
<evidence type="ECO:0000256" key="1">
    <source>
        <dbReference type="SAM" id="MobiDB-lite"/>
    </source>
</evidence>
<dbReference type="Pfam" id="PF04294">
    <property type="entry name" value="VanW"/>
    <property type="match status" value="1"/>
</dbReference>
<dbReference type="Proteomes" id="UP000371041">
    <property type="component" value="Chromosome"/>
</dbReference>
<dbReference type="InterPro" id="IPR052913">
    <property type="entry name" value="Glycopeptide_resist_protein"/>
</dbReference>
<dbReference type="PANTHER" id="PTHR35788:SF1">
    <property type="entry name" value="EXPORTED PROTEIN"/>
    <property type="match status" value="1"/>
</dbReference>
<dbReference type="PANTHER" id="PTHR35788">
    <property type="entry name" value="EXPORTED PROTEIN-RELATED"/>
    <property type="match status" value="1"/>
</dbReference>
<keyword evidence="4" id="KW-1185">Reference proteome</keyword>
<sequence length="547" mass="57812">MALSSGTVPRGTMVADVAIGGMDHAAAESTLRKEIGPELGEPVVLRAGDAQTTIDPEPAGLTMDWQATLDHVGSQPWNPITRVSSFFTTTQVAPVTNGDRSQVTAALEQATDELNREPREGTVRFEGATPIAVNPSNGRTVDVAAATDAVIADWGGGDPVDVPFSEQPVSTTQEGVARAVAEVAEPAVSAPVTVRGEGTDATLQPEDIAASLRFEPDGNGGLKASVDNESVVEAVEPQLRDTIRPGKNAEITVQGGAPTVVPSVNGRGIEWDKSLDSLLDVYKQPGDRSVQAQYRDEPAQFTTEQANGLGIKEVVSEFQTGGFEQASGVNIRRTAEQVNGAIIKPGETFSLNGHTGPRGTAQGYVESGIIQDGRPQKAVGGGISQFATTLYNASYFAGMQDVEHKEHSYYIDRYPEGREATVFQSPSGKSIIDVKFKNTSENGVMITTEWTPSSITVKFWSTKTYDVSSETGPRTNPTPPERTVVPPGEPCSPSTGEPGFTVTDTRTIKNVNTGNVNRESPTKTVYDPHPIVDCPPPPPAGAPPPPG</sequence>
<name>A0A5Q3QM54_9PSEU</name>
<dbReference type="AlphaFoldDB" id="A0A5Q3QM54"/>
<evidence type="ECO:0000313" key="3">
    <source>
        <dbReference type="EMBL" id="QGK72499.1"/>
    </source>
</evidence>
<evidence type="ECO:0000313" key="4">
    <source>
        <dbReference type="Proteomes" id="UP000371041"/>
    </source>
</evidence>
<proteinExistence type="predicted"/>
<gene>
    <name evidence="3" type="ORF">GIY23_22240</name>
</gene>
<feature type="region of interest" description="Disordered" evidence="1">
    <location>
        <begin position="466"/>
        <end position="547"/>
    </location>
</feature>
<dbReference type="InterPro" id="IPR007391">
    <property type="entry name" value="Vancomycin_resist_VanW"/>
</dbReference>
<reference evidence="4" key="1">
    <citation type="submission" date="2019-11" db="EMBL/GenBank/DDBJ databases">
        <title>The complete genome sequence of Saccharopolyspora sp. E2A.</title>
        <authorList>
            <person name="Zhang G."/>
        </authorList>
    </citation>
    <scope>NUCLEOTIDE SEQUENCE [LARGE SCALE GENOMIC DNA]</scope>
    <source>
        <strain evidence="4">E2A</strain>
    </source>
</reference>